<dbReference type="AlphaFoldDB" id="A0A8H6TZ55"/>
<proteinExistence type="predicted"/>
<comment type="caution">
    <text evidence="1">The sequence shown here is derived from an EMBL/GenBank/DDBJ whole genome shotgun (WGS) entry which is preliminary data.</text>
</comment>
<keyword evidence="2" id="KW-1185">Reference proteome</keyword>
<gene>
    <name evidence="1" type="ORF">MVEN_02597500</name>
</gene>
<organism evidence="1 2">
    <name type="scientific">Mycena venus</name>
    <dbReference type="NCBI Taxonomy" id="2733690"/>
    <lineage>
        <taxon>Eukaryota</taxon>
        <taxon>Fungi</taxon>
        <taxon>Dikarya</taxon>
        <taxon>Basidiomycota</taxon>
        <taxon>Agaricomycotina</taxon>
        <taxon>Agaricomycetes</taxon>
        <taxon>Agaricomycetidae</taxon>
        <taxon>Agaricales</taxon>
        <taxon>Marasmiineae</taxon>
        <taxon>Mycenaceae</taxon>
        <taxon>Mycena</taxon>
    </lineage>
</organism>
<evidence type="ECO:0000313" key="1">
    <source>
        <dbReference type="EMBL" id="KAF7326783.1"/>
    </source>
</evidence>
<dbReference type="EMBL" id="JACAZI010000040">
    <property type="protein sequence ID" value="KAF7326783.1"/>
    <property type="molecule type" value="Genomic_DNA"/>
</dbReference>
<accession>A0A8H6TZ55</accession>
<reference evidence="1" key="1">
    <citation type="submission" date="2020-05" db="EMBL/GenBank/DDBJ databases">
        <title>Mycena genomes resolve the evolution of fungal bioluminescence.</title>
        <authorList>
            <person name="Tsai I.J."/>
        </authorList>
    </citation>
    <scope>NUCLEOTIDE SEQUENCE</scope>
    <source>
        <strain evidence="1">CCC161011</strain>
    </source>
</reference>
<protein>
    <submittedName>
        <fullName evidence="1">Uncharacterized protein</fullName>
    </submittedName>
</protein>
<dbReference type="OrthoDB" id="2921395at2759"/>
<evidence type="ECO:0000313" key="2">
    <source>
        <dbReference type="Proteomes" id="UP000620124"/>
    </source>
</evidence>
<sequence length="329" mass="37028">MKDGWTRFKSSDVLNSKFRLSCYIYHTTVTPWLSQANHVFSALRITGNFANYVVVSNVYFTLNILGTAEDHPSGYLFLCPGTDFQTGPLSFRWPECPAYWSLDPSGSERLTTEQAARLVFPSMEFTTNVWGLSWDADVYAGLRQFHQAKGFDPDSQDVARHFECPLFEFSSKMHIPFAHVSPKEDEYHSSDEEDVENIPDTTCDDQGFSNAAGCSEAEISGFFRRNHRLSHIQEWFTTPFFHFPFPLDVALRFIPSEAPHNSTFTLRIRPRLVRSLGNLLARVGGAIPVGTDQFGALVPNLSRESRVDDLVLSALVLGLGVGEVQVQDE</sequence>
<dbReference type="Proteomes" id="UP000620124">
    <property type="component" value="Unassembled WGS sequence"/>
</dbReference>
<name>A0A8H6TZ55_9AGAR</name>